<reference evidence="5 7" key="2">
    <citation type="journal article" date="2013" name="Nature">
        <title>Insights into bilaterian evolution from three spiralian genomes.</title>
        <authorList>
            <person name="Simakov O."/>
            <person name="Marletaz F."/>
            <person name="Cho S.J."/>
            <person name="Edsinger-Gonzales E."/>
            <person name="Havlak P."/>
            <person name="Hellsten U."/>
            <person name="Kuo D.H."/>
            <person name="Larsson T."/>
            <person name="Lv J."/>
            <person name="Arendt D."/>
            <person name="Savage R."/>
            <person name="Osoegawa K."/>
            <person name="de Jong P."/>
            <person name="Grimwood J."/>
            <person name="Chapman J.A."/>
            <person name="Shapiro H."/>
            <person name="Aerts A."/>
            <person name="Otillar R.P."/>
            <person name="Terry A.Y."/>
            <person name="Boore J.L."/>
            <person name="Grigoriev I.V."/>
            <person name="Lindberg D.R."/>
            <person name="Seaver E.C."/>
            <person name="Weisblat D.A."/>
            <person name="Putnam N.H."/>
            <person name="Rokhsar D.S."/>
        </authorList>
    </citation>
    <scope>NUCLEOTIDE SEQUENCE</scope>
</reference>
<proteinExistence type="inferred from homology"/>
<dbReference type="InParanoid" id="T1FVA5"/>
<evidence type="ECO:0000256" key="3">
    <source>
        <dbReference type="SAM" id="Coils"/>
    </source>
</evidence>
<protein>
    <submittedName>
        <fullName evidence="5 6">Uncharacterized protein</fullName>
    </submittedName>
</protein>
<dbReference type="OMA" id="GCRARQK"/>
<evidence type="ECO:0000313" key="7">
    <source>
        <dbReference type="Proteomes" id="UP000015101"/>
    </source>
</evidence>
<name>T1FVA5_HELRO</name>
<dbReference type="PANTHER" id="PTHR19232">
    <property type="entry name" value="CENTROCORTIN FAMILY MEMBER"/>
    <property type="match status" value="1"/>
</dbReference>
<evidence type="ECO:0000256" key="1">
    <source>
        <dbReference type="ARBA" id="ARBA00009019"/>
    </source>
</evidence>
<dbReference type="AlphaFoldDB" id="T1FVA5"/>
<evidence type="ECO:0000256" key="2">
    <source>
        <dbReference type="ARBA" id="ARBA00023054"/>
    </source>
</evidence>
<dbReference type="HOGENOM" id="CLU_048751_0_0_1"/>
<feature type="region of interest" description="Disordered" evidence="4">
    <location>
        <begin position="389"/>
        <end position="445"/>
    </location>
</feature>
<dbReference type="GeneID" id="20212751"/>
<keyword evidence="7" id="KW-1185">Reference proteome</keyword>
<evidence type="ECO:0000313" key="5">
    <source>
        <dbReference type="EMBL" id="ESN95028.1"/>
    </source>
</evidence>
<feature type="compositionally biased region" description="Low complexity" evidence="4">
    <location>
        <begin position="406"/>
        <end position="423"/>
    </location>
</feature>
<feature type="coiled-coil region" evidence="3">
    <location>
        <begin position="179"/>
        <end position="213"/>
    </location>
</feature>
<dbReference type="STRING" id="6412.T1FVA5"/>
<dbReference type="eggNOG" id="ENOG502QRN3">
    <property type="taxonomic scope" value="Eukaryota"/>
</dbReference>
<sequence>MAEHVFEKELKFGLRNNWYENDLQLAAELGKNLLERNQDLELQLQQAFAQQDEQKMEIDLLQKQLEILKSVNDSRMRMYEDVDRNAQELEKLNAQLLKDKKIDRDYISNLKETVKKLEEKNLELDEMVEENAAKFYNSFIPDIIKRRVNSVPSLLDEPQIDLSKRDWQMPGPWRREKEAEELRKLINRQEQTVKRLEMQVVIEKNRRKLLESELGAAFNAHVALEEKFRDELEKMKAMQQPKNHRDSSVCDDDDGDEGAHTTKQNDNTANKKSPRPSHLKTTSLASANNEMKVEHDLDRLPRGKVVRLKNGGSAYGSRESLNMMGLEVLEEDATPSVEVCSTILASDMARRAFETKDREERDAARFCLLGELEEQYQMLVSRYESLIESKQKSNQTDRSTQYNVEGSMSTSTSTTTTSGNTSMVRSLDLTSPLDPTEGRFDHGPPEYKRLFKEIFQTLRKSRVYDEETI</sequence>
<feature type="compositionally biased region" description="Basic and acidic residues" evidence="4">
    <location>
        <begin position="436"/>
        <end position="445"/>
    </location>
</feature>
<dbReference type="EMBL" id="AMQM01007028">
    <property type="status" value="NOT_ANNOTATED_CDS"/>
    <property type="molecule type" value="Genomic_DNA"/>
</dbReference>
<dbReference type="CTD" id="20212751"/>
<dbReference type="PANTHER" id="PTHR19232:SF7">
    <property type="entry name" value="CENTROCORTIN, ISOFORM A"/>
    <property type="match status" value="1"/>
</dbReference>
<dbReference type="EMBL" id="KB097552">
    <property type="protein sequence ID" value="ESN95028.1"/>
    <property type="molecule type" value="Genomic_DNA"/>
</dbReference>
<dbReference type="KEGG" id="hro:HELRODRAFT_193720"/>
<dbReference type="EnsemblMetazoa" id="HelroT193720">
    <property type="protein sequence ID" value="HelroP193720"/>
    <property type="gene ID" value="HelroG193720"/>
</dbReference>
<comment type="similarity">
    <text evidence="1">Belongs to the CDR2 family.</text>
</comment>
<keyword evidence="2 3" id="KW-0175">Coiled coil</keyword>
<feature type="compositionally biased region" description="Polar residues" evidence="4">
    <location>
        <begin position="261"/>
        <end position="271"/>
    </location>
</feature>
<gene>
    <name evidence="6" type="primary">20212751</name>
    <name evidence="5" type="ORF">HELRODRAFT_193720</name>
</gene>
<reference evidence="7" key="1">
    <citation type="submission" date="2012-12" db="EMBL/GenBank/DDBJ databases">
        <authorList>
            <person name="Hellsten U."/>
            <person name="Grimwood J."/>
            <person name="Chapman J.A."/>
            <person name="Shapiro H."/>
            <person name="Aerts A."/>
            <person name="Otillar R.P."/>
            <person name="Terry A.Y."/>
            <person name="Boore J.L."/>
            <person name="Simakov O."/>
            <person name="Marletaz F."/>
            <person name="Cho S.-J."/>
            <person name="Edsinger-Gonzales E."/>
            <person name="Havlak P."/>
            <person name="Kuo D.-H."/>
            <person name="Larsson T."/>
            <person name="Lv J."/>
            <person name="Arendt D."/>
            <person name="Savage R."/>
            <person name="Osoegawa K."/>
            <person name="de Jong P."/>
            <person name="Lindberg D.R."/>
            <person name="Seaver E.C."/>
            <person name="Weisblat D.A."/>
            <person name="Putnam N.H."/>
            <person name="Grigoriev I.V."/>
            <person name="Rokhsar D.S."/>
        </authorList>
    </citation>
    <scope>NUCLEOTIDE SEQUENCE</scope>
</reference>
<reference evidence="6" key="3">
    <citation type="submission" date="2015-06" db="UniProtKB">
        <authorList>
            <consortium name="EnsemblMetazoa"/>
        </authorList>
    </citation>
    <scope>IDENTIFICATION</scope>
</reference>
<evidence type="ECO:0000256" key="4">
    <source>
        <dbReference type="SAM" id="MobiDB-lite"/>
    </source>
</evidence>
<dbReference type="InterPro" id="IPR026079">
    <property type="entry name" value="CDR2"/>
</dbReference>
<dbReference type="OrthoDB" id="10059415at2759"/>
<dbReference type="RefSeq" id="XP_009026920.1">
    <property type="nucleotide sequence ID" value="XM_009028672.1"/>
</dbReference>
<feature type="region of interest" description="Disordered" evidence="4">
    <location>
        <begin position="236"/>
        <end position="296"/>
    </location>
</feature>
<feature type="compositionally biased region" description="Polar residues" evidence="4">
    <location>
        <begin position="392"/>
        <end position="404"/>
    </location>
</feature>
<feature type="compositionally biased region" description="Polar residues" evidence="4">
    <location>
        <begin position="279"/>
        <end position="289"/>
    </location>
</feature>
<organism evidence="6 7">
    <name type="scientific">Helobdella robusta</name>
    <name type="common">Californian leech</name>
    <dbReference type="NCBI Taxonomy" id="6412"/>
    <lineage>
        <taxon>Eukaryota</taxon>
        <taxon>Metazoa</taxon>
        <taxon>Spiralia</taxon>
        <taxon>Lophotrochozoa</taxon>
        <taxon>Annelida</taxon>
        <taxon>Clitellata</taxon>
        <taxon>Hirudinea</taxon>
        <taxon>Rhynchobdellida</taxon>
        <taxon>Glossiphoniidae</taxon>
        <taxon>Helobdella</taxon>
    </lineage>
</organism>
<evidence type="ECO:0000313" key="6">
    <source>
        <dbReference type="EnsemblMetazoa" id="HelroP193720"/>
    </source>
</evidence>
<accession>T1FVA5</accession>
<dbReference type="Proteomes" id="UP000015101">
    <property type="component" value="Unassembled WGS sequence"/>
</dbReference>
<feature type="coiled-coil region" evidence="3">
    <location>
        <begin position="30"/>
        <end position="134"/>
    </location>
</feature>